<dbReference type="SUPFAM" id="SSF54001">
    <property type="entry name" value="Cysteine proteinases"/>
    <property type="match status" value="1"/>
</dbReference>
<keyword evidence="5" id="KW-1133">Transmembrane helix</keyword>
<sequence length="338" mass="36898">MQLLLAKLLMTKGGRTLLSIVVVVVMLFFLMIASLLLTEQKSPSFMPGSNVSAAVLRYQAQIQHELEKYQLGEHLALVLAITMQESGGNTSLDVMQSSESIGLPPNTITDPIRSIEIGVKHFHNVITLAEQKKVDINAAVQSYNYGTGYLDFVAANGGKHSEALAKQFSLMEASKLGWASYGDPLYVAHVMRYVGAENGAVATMNGSYKVIYDEMMKYQGYPYVFGGAHPQTSFDCSGLMQWAYAKAGIQLPRTAQQQYNVSQKIGLDQLQPGDFVFFTGTYDAGEPVSHIGMYVGQGKMYNANGQGVVFTDLADSYWQAHLYGYGRVANFSAGGEAK</sequence>
<protein>
    <submittedName>
        <fullName evidence="7">Endopeptidase YddH</fullName>
    </submittedName>
</protein>
<evidence type="ECO:0000313" key="7">
    <source>
        <dbReference type="EMBL" id="GGG33803.1"/>
    </source>
</evidence>
<evidence type="ECO:0000256" key="2">
    <source>
        <dbReference type="ARBA" id="ARBA00022670"/>
    </source>
</evidence>
<reference evidence="7" key="2">
    <citation type="submission" date="2020-09" db="EMBL/GenBank/DDBJ databases">
        <authorList>
            <person name="Sun Q."/>
            <person name="Zhou Y."/>
        </authorList>
    </citation>
    <scope>NUCLEOTIDE SEQUENCE</scope>
    <source>
        <strain evidence="7">CGMCC 1.15760</strain>
    </source>
</reference>
<dbReference type="Pfam" id="PF00877">
    <property type="entry name" value="NLPC_P60"/>
    <property type="match status" value="1"/>
</dbReference>
<accession>A0A917GAM3</accession>
<proteinExistence type="inferred from homology"/>
<dbReference type="GO" id="GO:0008234">
    <property type="term" value="F:cysteine-type peptidase activity"/>
    <property type="evidence" value="ECO:0007669"/>
    <property type="project" value="UniProtKB-KW"/>
</dbReference>
<keyword evidence="8" id="KW-1185">Reference proteome</keyword>
<keyword evidence="4" id="KW-0788">Thiol protease</keyword>
<dbReference type="Gene3D" id="3.90.1720.10">
    <property type="entry name" value="endopeptidase domain like (from Nostoc punctiforme)"/>
    <property type="match status" value="1"/>
</dbReference>
<dbReference type="AlphaFoldDB" id="A0A917GAM3"/>
<feature type="transmembrane region" description="Helical" evidence="5">
    <location>
        <begin position="16"/>
        <end position="37"/>
    </location>
</feature>
<evidence type="ECO:0000256" key="1">
    <source>
        <dbReference type="ARBA" id="ARBA00007074"/>
    </source>
</evidence>
<dbReference type="InterPro" id="IPR051202">
    <property type="entry name" value="Peptidase_C40"/>
</dbReference>
<dbReference type="InterPro" id="IPR000064">
    <property type="entry name" value="NLP_P60_dom"/>
</dbReference>
<keyword evidence="3" id="KW-0378">Hydrolase</keyword>
<evidence type="ECO:0000256" key="3">
    <source>
        <dbReference type="ARBA" id="ARBA00022801"/>
    </source>
</evidence>
<dbReference type="SUPFAM" id="SSF53955">
    <property type="entry name" value="Lysozyme-like"/>
    <property type="match status" value="1"/>
</dbReference>
<dbReference type="GO" id="GO:0006508">
    <property type="term" value="P:proteolysis"/>
    <property type="evidence" value="ECO:0007669"/>
    <property type="project" value="UniProtKB-KW"/>
</dbReference>
<evidence type="ECO:0000256" key="5">
    <source>
        <dbReference type="SAM" id="Phobius"/>
    </source>
</evidence>
<dbReference type="RefSeq" id="WP_188615952.1">
    <property type="nucleotide sequence ID" value="NZ_BMJT01000017.1"/>
</dbReference>
<dbReference type="Proteomes" id="UP000616608">
    <property type="component" value="Unassembled WGS sequence"/>
</dbReference>
<keyword evidence="2" id="KW-0645">Protease</keyword>
<organism evidence="7 8">
    <name type="scientific">Lysinibacillus alkalisoli</name>
    <dbReference type="NCBI Taxonomy" id="1911548"/>
    <lineage>
        <taxon>Bacteria</taxon>
        <taxon>Bacillati</taxon>
        <taxon>Bacillota</taxon>
        <taxon>Bacilli</taxon>
        <taxon>Bacillales</taxon>
        <taxon>Bacillaceae</taxon>
        <taxon>Lysinibacillus</taxon>
    </lineage>
</organism>
<dbReference type="InterPro" id="IPR023346">
    <property type="entry name" value="Lysozyme-like_dom_sf"/>
</dbReference>
<dbReference type="EMBL" id="BMJT01000017">
    <property type="protein sequence ID" value="GGG33803.1"/>
    <property type="molecule type" value="Genomic_DNA"/>
</dbReference>
<dbReference type="PANTHER" id="PTHR47053:SF5">
    <property type="entry name" value="BIFUNCTIONAL MURAMIDASE_DL-ENDOPEPTIDASE CWLT"/>
    <property type="match status" value="1"/>
</dbReference>
<dbReference type="InterPro" id="IPR047194">
    <property type="entry name" value="CwlT-like_lysozyme"/>
</dbReference>
<evidence type="ECO:0000313" key="8">
    <source>
        <dbReference type="Proteomes" id="UP000616608"/>
    </source>
</evidence>
<comment type="caution">
    <text evidence="7">The sequence shown here is derived from an EMBL/GenBank/DDBJ whole genome shotgun (WGS) entry which is preliminary data.</text>
</comment>
<comment type="similarity">
    <text evidence="1">Belongs to the peptidase C40 family.</text>
</comment>
<keyword evidence="5" id="KW-0812">Transmembrane</keyword>
<dbReference type="Pfam" id="PF13702">
    <property type="entry name" value="Lysozyme_like"/>
    <property type="match status" value="1"/>
</dbReference>
<keyword evidence="5" id="KW-0472">Membrane</keyword>
<reference evidence="7" key="1">
    <citation type="journal article" date="2014" name="Int. J. Syst. Evol. Microbiol.">
        <title>Complete genome sequence of Corynebacterium casei LMG S-19264T (=DSM 44701T), isolated from a smear-ripened cheese.</title>
        <authorList>
            <consortium name="US DOE Joint Genome Institute (JGI-PGF)"/>
            <person name="Walter F."/>
            <person name="Albersmeier A."/>
            <person name="Kalinowski J."/>
            <person name="Ruckert C."/>
        </authorList>
    </citation>
    <scope>NUCLEOTIDE SEQUENCE</scope>
    <source>
        <strain evidence="7">CGMCC 1.15760</strain>
    </source>
</reference>
<evidence type="ECO:0000259" key="6">
    <source>
        <dbReference type="PROSITE" id="PS51935"/>
    </source>
</evidence>
<dbReference type="PANTHER" id="PTHR47053">
    <property type="entry name" value="MUREIN DD-ENDOPEPTIDASE MEPH-RELATED"/>
    <property type="match status" value="1"/>
</dbReference>
<dbReference type="Gene3D" id="1.10.530.10">
    <property type="match status" value="1"/>
</dbReference>
<dbReference type="PROSITE" id="PS51935">
    <property type="entry name" value="NLPC_P60"/>
    <property type="match status" value="1"/>
</dbReference>
<dbReference type="CDD" id="cd16891">
    <property type="entry name" value="CwlT-like"/>
    <property type="match status" value="1"/>
</dbReference>
<dbReference type="InterPro" id="IPR038765">
    <property type="entry name" value="Papain-like_cys_pep_sf"/>
</dbReference>
<gene>
    <name evidence="7" type="primary">yddH</name>
    <name evidence="7" type="ORF">GCM10007425_30640</name>
</gene>
<name>A0A917GAM3_9BACI</name>
<evidence type="ECO:0000256" key="4">
    <source>
        <dbReference type="ARBA" id="ARBA00022807"/>
    </source>
</evidence>
<feature type="domain" description="NlpC/P60" evidence="6">
    <location>
        <begin position="205"/>
        <end position="329"/>
    </location>
</feature>